<evidence type="ECO:0000256" key="2">
    <source>
        <dbReference type="ARBA" id="ARBA00022485"/>
    </source>
</evidence>
<organism evidence="8 9">
    <name type="scientific">Eiseniibacteriota bacterium</name>
    <dbReference type="NCBI Taxonomy" id="2212470"/>
    <lineage>
        <taxon>Bacteria</taxon>
        <taxon>Candidatus Eiseniibacteriota</taxon>
    </lineage>
</organism>
<feature type="domain" description="Radical SAM core" evidence="7">
    <location>
        <begin position="25"/>
        <end position="260"/>
    </location>
</feature>
<dbReference type="InterPro" id="IPR034391">
    <property type="entry name" value="AdoMet-like_SPASM_containing"/>
</dbReference>
<dbReference type="GO" id="GO:0046872">
    <property type="term" value="F:metal ion binding"/>
    <property type="evidence" value="ECO:0007669"/>
    <property type="project" value="UniProtKB-KW"/>
</dbReference>
<name>A0A948RYL4_UNCEI</name>
<dbReference type="SFLD" id="SFLDG01067">
    <property type="entry name" value="SPASM/twitch_domain_containing"/>
    <property type="match status" value="1"/>
</dbReference>
<gene>
    <name evidence="8" type="ORF">KJ970_21025</name>
</gene>
<evidence type="ECO:0000256" key="6">
    <source>
        <dbReference type="ARBA" id="ARBA00023014"/>
    </source>
</evidence>
<evidence type="ECO:0000313" key="8">
    <source>
        <dbReference type="EMBL" id="MBU2693408.1"/>
    </source>
</evidence>
<dbReference type="CDD" id="cd01335">
    <property type="entry name" value="Radical_SAM"/>
    <property type="match status" value="1"/>
</dbReference>
<evidence type="ECO:0000256" key="1">
    <source>
        <dbReference type="ARBA" id="ARBA00001966"/>
    </source>
</evidence>
<dbReference type="PANTHER" id="PTHR11228:SF7">
    <property type="entry name" value="PQQA PEPTIDE CYCLASE"/>
    <property type="match status" value="1"/>
</dbReference>
<dbReference type="GO" id="GO:0051536">
    <property type="term" value="F:iron-sulfur cluster binding"/>
    <property type="evidence" value="ECO:0007669"/>
    <property type="project" value="UniProtKB-KW"/>
</dbReference>
<accession>A0A948RYL4</accession>
<dbReference type="Gene3D" id="3.20.20.70">
    <property type="entry name" value="Aldolase class I"/>
    <property type="match status" value="1"/>
</dbReference>
<dbReference type="InterPro" id="IPR013785">
    <property type="entry name" value="Aldolase_TIM"/>
</dbReference>
<sequence>MEKFRTKSRAHRIRRYLGAALGKPLTGPQTVSLETTHHCNLQCSFCESHGHLQKLPITATRTYRDNNSMMDLATIQRLTGELAAAGVDIVELSGKGDPIAHPDLTEIVKSIGQAGLIGALVTNGTLAKPDLPAAIVQNGLSRLTLSINAGSREIFQKSSRKDLWDNMVRFLDLVLKERDRLQTPYPWIILSHVITRENICDFGAMVQFAADHRVNEITFLVMSELPGTRELQLNADDEKMFRSHRAEWESIFRAAGVTHNLQRFQQELTTRLAPQQTMQDNPLQRKIPCYEGWTFCVIGPDGAVVPCCYCEEEILGNIHDNTFSEIWYGALYKKFRENSLGLPKTQHPICMECFTTCNAAMENCRVHNLTHTWRKVSPETP</sequence>
<dbReference type="InterPro" id="IPR023885">
    <property type="entry name" value="4Fe4S-binding_SPASM_dom"/>
</dbReference>
<dbReference type="AlphaFoldDB" id="A0A948RYL4"/>
<dbReference type="SFLD" id="SFLDS00029">
    <property type="entry name" value="Radical_SAM"/>
    <property type="match status" value="1"/>
</dbReference>
<dbReference type="InterPro" id="IPR058240">
    <property type="entry name" value="rSAM_sf"/>
</dbReference>
<dbReference type="InterPro" id="IPR007197">
    <property type="entry name" value="rSAM"/>
</dbReference>
<evidence type="ECO:0000256" key="4">
    <source>
        <dbReference type="ARBA" id="ARBA00022723"/>
    </source>
</evidence>
<dbReference type="PROSITE" id="PS51918">
    <property type="entry name" value="RADICAL_SAM"/>
    <property type="match status" value="1"/>
</dbReference>
<dbReference type="EMBL" id="JAHJDP010000119">
    <property type="protein sequence ID" value="MBU2693408.1"/>
    <property type="molecule type" value="Genomic_DNA"/>
</dbReference>
<dbReference type="SUPFAM" id="SSF102114">
    <property type="entry name" value="Radical SAM enzymes"/>
    <property type="match status" value="1"/>
</dbReference>
<keyword evidence="4" id="KW-0479">Metal-binding</keyword>
<dbReference type="Proteomes" id="UP000777784">
    <property type="component" value="Unassembled WGS sequence"/>
</dbReference>
<comment type="cofactor">
    <cofactor evidence="1">
        <name>[4Fe-4S] cluster</name>
        <dbReference type="ChEBI" id="CHEBI:49883"/>
    </cofactor>
</comment>
<protein>
    <submittedName>
        <fullName evidence="8">Radical SAM protein</fullName>
    </submittedName>
</protein>
<dbReference type="Pfam" id="PF04055">
    <property type="entry name" value="Radical_SAM"/>
    <property type="match status" value="1"/>
</dbReference>
<keyword evidence="2" id="KW-0004">4Fe-4S</keyword>
<comment type="caution">
    <text evidence="8">The sequence shown here is derived from an EMBL/GenBank/DDBJ whole genome shotgun (WGS) entry which is preliminary data.</text>
</comment>
<dbReference type="GO" id="GO:0003824">
    <property type="term" value="F:catalytic activity"/>
    <property type="evidence" value="ECO:0007669"/>
    <property type="project" value="InterPro"/>
</dbReference>
<dbReference type="Pfam" id="PF13186">
    <property type="entry name" value="SPASM"/>
    <property type="match status" value="1"/>
</dbReference>
<reference evidence="8" key="1">
    <citation type="submission" date="2021-05" db="EMBL/GenBank/DDBJ databases">
        <title>Energy efficiency and biological interactions define the core microbiome of deep oligotrophic groundwater.</title>
        <authorList>
            <person name="Mehrshad M."/>
            <person name="Lopez-Fernandez M."/>
            <person name="Bell E."/>
            <person name="Bernier-Latmani R."/>
            <person name="Bertilsson S."/>
            <person name="Dopson M."/>
        </authorList>
    </citation>
    <scope>NUCLEOTIDE SEQUENCE</scope>
    <source>
        <strain evidence="8">Modern_marine.mb.64</strain>
    </source>
</reference>
<evidence type="ECO:0000256" key="5">
    <source>
        <dbReference type="ARBA" id="ARBA00023004"/>
    </source>
</evidence>
<dbReference type="PANTHER" id="PTHR11228">
    <property type="entry name" value="RADICAL SAM DOMAIN PROTEIN"/>
    <property type="match status" value="1"/>
</dbReference>
<keyword evidence="3" id="KW-0949">S-adenosyl-L-methionine</keyword>
<proteinExistence type="predicted"/>
<dbReference type="InterPro" id="IPR050377">
    <property type="entry name" value="Radical_SAM_PqqE_MftC-like"/>
</dbReference>
<keyword evidence="5" id="KW-0408">Iron</keyword>
<evidence type="ECO:0000256" key="3">
    <source>
        <dbReference type="ARBA" id="ARBA00022691"/>
    </source>
</evidence>
<dbReference type="SFLD" id="SFLDG01387">
    <property type="entry name" value="BtrN-like_SPASM_domain_contain"/>
    <property type="match status" value="1"/>
</dbReference>
<evidence type="ECO:0000313" key="9">
    <source>
        <dbReference type="Proteomes" id="UP000777784"/>
    </source>
</evidence>
<dbReference type="CDD" id="cd21109">
    <property type="entry name" value="SPASM"/>
    <property type="match status" value="1"/>
</dbReference>
<evidence type="ECO:0000259" key="7">
    <source>
        <dbReference type="PROSITE" id="PS51918"/>
    </source>
</evidence>
<keyword evidence="6" id="KW-0411">Iron-sulfur</keyword>